<dbReference type="GO" id="GO:0005524">
    <property type="term" value="F:ATP binding"/>
    <property type="evidence" value="ECO:0007669"/>
    <property type="project" value="UniProtKB-KW"/>
</dbReference>
<dbReference type="CDD" id="cd16936">
    <property type="entry name" value="HATPase_RsbW-like"/>
    <property type="match status" value="1"/>
</dbReference>
<name>A0ABT0XV53_9ACTN</name>
<dbReference type="InterPro" id="IPR036890">
    <property type="entry name" value="HATPase_C_sf"/>
</dbReference>
<dbReference type="SUPFAM" id="SSF52091">
    <property type="entry name" value="SpoIIaa-like"/>
    <property type="match status" value="1"/>
</dbReference>
<proteinExistence type="predicted"/>
<accession>A0ABT0XV53</accession>
<dbReference type="EMBL" id="JAMQOL010000010">
    <property type="protein sequence ID" value="MCM4077664.1"/>
    <property type="molecule type" value="Genomic_DNA"/>
</dbReference>
<feature type="domain" description="STAS" evidence="1">
    <location>
        <begin position="3"/>
        <end position="130"/>
    </location>
</feature>
<keyword evidence="2" id="KW-0547">Nucleotide-binding</keyword>
<dbReference type="Gene3D" id="3.30.565.10">
    <property type="entry name" value="Histidine kinase-like ATPase, C-terminal domain"/>
    <property type="match status" value="1"/>
</dbReference>
<dbReference type="InterPro" id="IPR002645">
    <property type="entry name" value="STAS_dom"/>
</dbReference>
<dbReference type="PANTHER" id="PTHR35526">
    <property type="entry name" value="ANTI-SIGMA-F FACTOR RSBW-RELATED"/>
    <property type="match status" value="1"/>
</dbReference>
<dbReference type="Gene3D" id="3.30.750.24">
    <property type="entry name" value="STAS domain"/>
    <property type="match status" value="1"/>
</dbReference>
<evidence type="ECO:0000313" key="2">
    <source>
        <dbReference type="EMBL" id="MCM4077664.1"/>
    </source>
</evidence>
<sequence length="244" mass="25907">MPITYEVGADNGGLIGSVAGSLRLVDVPSLQVSLLKSLAEQPAALLLDLTALDVVDPLALTVFNAVARQAARWPGTPILLYSLKPLTSELFAKRVFHQLSIVDSLDAARAQLATDPESGRASVSDELLPVRGAARHARDLATDACLRWDLPGLAGPASLIANELVSNVVDHVHTMMTLRLSLRPRYLTVAVRDGSPVEVKPPGEVPLDARRGRGLLLVDATAHSWGCLPSADGKVVWASLRRAG</sequence>
<protein>
    <submittedName>
        <fullName evidence="2">ATP-binding protein</fullName>
    </submittedName>
</protein>
<dbReference type="PANTHER" id="PTHR35526:SF3">
    <property type="entry name" value="ANTI-SIGMA-F FACTOR RSBW"/>
    <property type="match status" value="1"/>
</dbReference>
<evidence type="ECO:0000313" key="3">
    <source>
        <dbReference type="Proteomes" id="UP001523216"/>
    </source>
</evidence>
<dbReference type="Proteomes" id="UP001523216">
    <property type="component" value="Unassembled WGS sequence"/>
</dbReference>
<dbReference type="InterPro" id="IPR036513">
    <property type="entry name" value="STAS_dom_sf"/>
</dbReference>
<gene>
    <name evidence="2" type="ORF">LXN57_08810</name>
</gene>
<reference evidence="2 3" key="1">
    <citation type="submission" date="2022-06" db="EMBL/GenBank/DDBJ databases">
        <title>Actinoplanes abujensis sp. nov., isolated from Nigerian arid soil.</title>
        <authorList>
            <person name="Ding P."/>
        </authorList>
    </citation>
    <scope>NUCLEOTIDE SEQUENCE [LARGE SCALE GENOMIC DNA]</scope>
    <source>
        <strain evidence="3">TRM88002</strain>
    </source>
</reference>
<evidence type="ECO:0000259" key="1">
    <source>
        <dbReference type="PROSITE" id="PS50801"/>
    </source>
</evidence>
<organism evidence="2 3">
    <name type="scientific">Paractinoplanes hotanensis</name>
    <dbReference type="NCBI Taxonomy" id="2906497"/>
    <lineage>
        <taxon>Bacteria</taxon>
        <taxon>Bacillati</taxon>
        <taxon>Actinomycetota</taxon>
        <taxon>Actinomycetes</taxon>
        <taxon>Micromonosporales</taxon>
        <taxon>Micromonosporaceae</taxon>
        <taxon>Paractinoplanes</taxon>
    </lineage>
</organism>
<dbReference type="InterPro" id="IPR050267">
    <property type="entry name" value="Anti-sigma-factor_SerPK"/>
</dbReference>
<keyword evidence="2" id="KW-0067">ATP-binding</keyword>
<keyword evidence="3" id="KW-1185">Reference proteome</keyword>
<dbReference type="PROSITE" id="PS50801">
    <property type="entry name" value="STAS"/>
    <property type="match status" value="1"/>
</dbReference>
<dbReference type="RefSeq" id="WP_251797515.1">
    <property type="nucleotide sequence ID" value="NZ_JAMQOL010000010.1"/>
</dbReference>
<comment type="caution">
    <text evidence="2">The sequence shown here is derived from an EMBL/GenBank/DDBJ whole genome shotgun (WGS) entry which is preliminary data.</text>
</comment>